<feature type="compositionally biased region" description="Basic and acidic residues" evidence="1">
    <location>
        <begin position="12"/>
        <end position="26"/>
    </location>
</feature>
<evidence type="ECO:0000313" key="3">
    <source>
        <dbReference type="WBParaSite" id="PSU_v2.g6514.t1"/>
    </source>
</evidence>
<name>A0A914Z3P3_9BILA</name>
<evidence type="ECO:0000256" key="1">
    <source>
        <dbReference type="SAM" id="MobiDB-lite"/>
    </source>
</evidence>
<evidence type="ECO:0000313" key="2">
    <source>
        <dbReference type="Proteomes" id="UP000887577"/>
    </source>
</evidence>
<feature type="compositionally biased region" description="Polar residues" evidence="1">
    <location>
        <begin position="63"/>
        <end position="73"/>
    </location>
</feature>
<sequence length="73" mass="8219">MDQTEAPIASKSEMDMVEKLEKEHPARSSPIVEDNDDETSGEDDEDEDDEEEEAIVIDKSHPSLIQSSSRTNR</sequence>
<keyword evidence="2" id="KW-1185">Reference proteome</keyword>
<dbReference type="WBParaSite" id="PSU_v2.g6514.t1">
    <property type="protein sequence ID" value="PSU_v2.g6514.t1"/>
    <property type="gene ID" value="PSU_v2.g6514"/>
</dbReference>
<reference evidence="3" key="1">
    <citation type="submission" date="2022-11" db="UniProtKB">
        <authorList>
            <consortium name="WormBaseParasite"/>
        </authorList>
    </citation>
    <scope>IDENTIFICATION</scope>
</reference>
<proteinExistence type="predicted"/>
<feature type="compositionally biased region" description="Acidic residues" evidence="1">
    <location>
        <begin position="33"/>
        <end position="55"/>
    </location>
</feature>
<dbReference type="Proteomes" id="UP000887577">
    <property type="component" value="Unplaced"/>
</dbReference>
<organism evidence="2 3">
    <name type="scientific">Panagrolaimus superbus</name>
    <dbReference type="NCBI Taxonomy" id="310955"/>
    <lineage>
        <taxon>Eukaryota</taxon>
        <taxon>Metazoa</taxon>
        <taxon>Ecdysozoa</taxon>
        <taxon>Nematoda</taxon>
        <taxon>Chromadorea</taxon>
        <taxon>Rhabditida</taxon>
        <taxon>Tylenchina</taxon>
        <taxon>Panagrolaimomorpha</taxon>
        <taxon>Panagrolaimoidea</taxon>
        <taxon>Panagrolaimidae</taxon>
        <taxon>Panagrolaimus</taxon>
    </lineage>
</organism>
<accession>A0A914Z3P3</accession>
<dbReference type="AlphaFoldDB" id="A0A914Z3P3"/>
<feature type="region of interest" description="Disordered" evidence="1">
    <location>
        <begin position="1"/>
        <end position="73"/>
    </location>
</feature>
<protein>
    <submittedName>
        <fullName evidence="3">Uncharacterized protein</fullName>
    </submittedName>
</protein>